<proteinExistence type="predicted"/>
<dbReference type="EMBL" id="CM031809">
    <property type="protein sequence ID" value="KAG6666253.1"/>
    <property type="molecule type" value="Genomic_DNA"/>
</dbReference>
<keyword evidence="2" id="KW-1185">Reference proteome</keyword>
<evidence type="ECO:0000313" key="1">
    <source>
        <dbReference type="EMBL" id="KAG6666253.1"/>
    </source>
</evidence>
<protein>
    <submittedName>
        <fullName evidence="1">Uncharacterized protein</fullName>
    </submittedName>
</protein>
<dbReference type="AlphaFoldDB" id="A0A8T1RIU5"/>
<reference evidence="1" key="1">
    <citation type="submission" date="2020-12" db="EMBL/GenBank/DDBJ databases">
        <title>WGS assembly of Carya illinoinensis cv. Pawnee.</title>
        <authorList>
            <person name="Platts A."/>
            <person name="Shu S."/>
            <person name="Wright S."/>
            <person name="Barry K."/>
            <person name="Edger P."/>
            <person name="Pires J.C."/>
            <person name="Schmutz J."/>
        </authorList>
    </citation>
    <scope>NUCLEOTIDE SEQUENCE</scope>
    <source>
        <tissue evidence="1">Leaf</tissue>
    </source>
</reference>
<organism evidence="1 2">
    <name type="scientific">Carya illinoinensis</name>
    <name type="common">Pecan</name>
    <dbReference type="NCBI Taxonomy" id="32201"/>
    <lineage>
        <taxon>Eukaryota</taxon>
        <taxon>Viridiplantae</taxon>
        <taxon>Streptophyta</taxon>
        <taxon>Embryophyta</taxon>
        <taxon>Tracheophyta</taxon>
        <taxon>Spermatophyta</taxon>
        <taxon>Magnoliopsida</taxon>
        <taxon>eudicotyledons</taxon>
        <taxon>Gunneridae</taxon>
        <taxon>Pentapetalae</taxon>
        <taxon>rosids</taxon>
        <taxon>fabids</taxon>
        <taxon>Fagales</taxon>
        <taxon>Juglandaceae</taxon>
        <taxon>Carya</taxon>
    </lineage>
</organism>
<name>A0A8T1RIU5_CARIL</name>
<dbReference type="Proteomes" id="UP000811609">
    <property type="component" value="Chromosome 1"/>
</dbReference>
<sequence length="122" mass="13888">MILHHHNSVIYRQSNGLEQEGYTLGGTAATNAARPPALVSSQCSHSETTTVPPPSCIYHTPIIKFQTGFNQNLYRHSHEVSHFVQMWYMSTSGFSIKAFDFNVRYNTAHQNYLLSMLYIHVI</sequence>
<gene>
    <name evidence="1" type="ORF">CIPAW_01G018100</name>
</gene>
<evidence type="ECO:0000313" key="2">
    <source>
        <dbReference type="Proteomes" id="UP000811609"/>
    </source>
</evidence>
<accession>A0A8T1RIU5</accession>
<comment type="caution">
    <text evidence="1">The sequence shown here is derived from an EMBL/GenBank/DDBJ whole genome shotgun (WGS) entry which is preliminary data.</text>
</comment>